<dbReference type="PANTHER" id="PTHR34580:SF3">
    <property type="entry name" value="PROTEIN PAFB"/>
    <property type="match status" value="1"/>
</dbReference>
<dbReference type="EMBL" id="JALXSQ010000018">
    <property type="protein sequence ID" value="MCT2042858.1"/>
    <property type="molecule type" value="Genomic_DNA"/>
</dbReference>
<evidence type="ECO:0000259" key="3">
    <source>
        <dbReference type="Pfam" id="PF25583"/>
    </source>
</evidence>
<evidence type="ECO:0000313" key="5">
    <source>
        <dbReference type="Proteomes" id="UP001525379"/>
    </source>
</evidence>
<evidence type="ECO:0000259" key="2">
    <source>
        <dbReference type="Pfam" id="PF19187"/>
    </source>
</evidence>
<evidence type="ECO:0000313" key="4">
    <source>
        <dbReference type="EMBL" id="MCT2042858.1"/>
    </source>
</evidence>
<organism evidence="4 5">
    <name type="scientific">Pseudoclavibacter albus</name>
    <dbReference type="NCBI Taxonomy" id="272241"/>
    <lineage>
        <taxon>Bacteria</taxon>
        <taxon>Bacillati</taxon>
        <taxon>Actinomycetota</taxon>
        <taxon>Actinomycetes</taxon>
        <taxon>Micrococcales</taxon>
        <taxon>Microbacteriaceae</taxon>
        <taxon>Pseudoclavibacter</taxon>
    </lineage>
</organism>
<gene>
    <name evidence="4" type="ORF">M3D15_05855</name>
</gene>
<comment type="caution">
    <text evidence="4">The sequence shown here is derived from an EMBL/GenBank/DDBJ whole genome shotgun (WGS) entry which is preliminary data.</text>
</comment>
<dbReference type="RefSeq" id="WP_206394867.1">
    <property type="nucleotide sequence ID" value="NZ_JAFDPW010000001.1"/>
</dbReference>
<proteinExistence type="predicted"/>
<dbReference type="Proteomes" id="UP001525379">
    <property type="component" value="Unassembled WGS sequence"/>
</dbReference>
<feature type="domain" description="WCX" evidence="3">
    <location>
        <begin position="240"/>
        <end position="315"/>
    </location>
</feature>
<dbReference type="Pfam" id="PF13280">
    <property type="entry name" value="WYL"/>
    <property type="match status" value="1"/>
</dbReference>
<dbReference type="InterPro" id="IPR026881">
    <property type="entry name" value="WYL_dom"/>
</dbReference>
<reference evidence="4 5" key="1">
    <citation type="submission" date="2022-04" db="EMBL/GenBank/DDBJ databases">
        <title>Human microbiome associated bacterial genomes.</title>
        <authorList>
            <person name="Sandstrom S."/>
            <person name="Salamzade R."/>
            <person name="Kalan L.R."/>
        </authorList>
    </citation>
    <scope>NUCLEOTIDE SEQUENCE [LARGE SCALE GENOMIC DNA]</scope>
    <source>
        <strain evidence="5">p3-SID1799</strain>
    </source>
</reference>
<dbReference type="Pfam" id="PF25583">
    <property type="entry name" value="WCX"/>
    <property type="match status" value="1"/>
</dbReference>
<protein>
    <submittedName>
        <fullName evidence="4">WYL domain-containing protein</fullName>
    </submittedName>
</protein>
<dbReference type="InterPro" id="IPR057727">
    <property type="entry name" value="WCX_dom"/>
</dbReference>
<feature type="domain" description="PafC HTH" evidence="2">
    <location>
        <begin position="13"/>
        <end position="132"/>
    </location>
</feature>
<dbReference type="PANTHER" id="PTHR34580">
    <property type="match status" value="1"/>
</dbReference>
<dbReference type="InterPro" id="IPR043839">
    <property type="entry name" value="PafC_HTH"/>
</dbReference>
<feature type="domain" description="WYL" evidence="1">
    <location>
        <begin position="151"/>
        <end position="216"/>
    </location>
</feature>
<dbReference type="PIRSF" id="PIRSF016838">
    <property type="entry name" value="PafC"/>
    <property type="match status" value="1"/>
</dbReference>
<dbReference type="Pfam" id="PF19187">
    <property type="entry name" value="HTH_PafC"/>
    <property type="match status" value="1"/>
</dbReference>
<dbReference type="PROSITE" id="PS52050">
    <property type="entry name" value="WYL"/>
    <property type="match status" value="1"/>
</dbReference>
<name>A0ABT2HX14_9MICO</name>
<evidence type="ECO:0000259" key="1">
    <source>
        <dbReference type="Pfam" id="PF13280"/>
    </source>
</evidence>
<keyword evidence="5" id="KW-1185">Reference proteome</keyword>
<dbReference type="InterPro" id="IPR051534">
    <property type="entry name" value="CBASS_pafABC_assoc_protein"/>
</dbReference>
<sequence>MTKRRSTHDFLFDELTILTSLVPYLKARGEAVTLREAATHFNTSEATMRDLVTMLSVSGKPQLDDYSGTELFDLNFDALDDGLIEVTHFVALEDAPPLGNRDLAALLMGLNYLASLASIADPIPYRELIAKLGGDPTIVATRDEWLSERAELIRDAMSEGRQLEFTYRSPRRGERSLIADPSKVLEHGHELYLRAWSYEHDAYRTFRLDRMTKLTMLDTPAKQHPAEDEAPVFSYDDSVLRAEIRFSPVAHEHISEYLDTARRVSKPDREGWRRATALVTDWSVLARLATRHAGHLEVVEPADARRAVAEWTAAATRRSPFIHEGA</sequence>
<accession>A0ABT2HX14</accession>
<dbReference type="InterPro" id="IPR028349">
    <property type="entry name" value="PafC-like"/>
</dbReference>